<dbReference type="EMBL" id="CP092886">
    <property type="protein sequence ID" value="UYV83965.1"/>
    <property type="molecule type" value="Genomic_DNA"/>
</dbReference>
<keyword evidence="3" id="KW-0808">Transferase</keyword>
<reference evidence="8 9" key="1">
    <citation type="submission" date="2022-03" db="EMBL/GenBank/DDBJ databases">
        <title>A chromosomal length assembly of Cordylochernes scorpioides.</title>
        <authorList>
            <person name="Zeh D."/>
            <person name="Zeh J."/>
        </authorList>
    </citation>
    <scope>NUCLEOTIDE SEQUENCE [LARGE SCALE GENOMIC DNA]</scope>
    <source>
        <strain evidence="8">IN4F17</strain>
        <tissue evidence="8">Whole Body</tissue>
    </source>
</reference>
<feature type="non-terminal residue" evidence="8">
    <location>
        <position position="144"/>
    </location>
</feature>
<sequence length="144" mass="16302">MVLLKLVKVQDQHFQRQSKLDLVKSKVCLSMREESTGSCQGRSSQGTPGTGKSTFSHELSNRTGMQCINISEVAIRNGFISGYDAQLNSHILNEDRVIHILEPTMAQGGKIVEYHSSEFFPERWFQLVIVLQTDNNILHNRLVE</sequence>
<evidence type="ECO:0000256" key="7">
    <source>
        <dbReference type="SAM" id="MobiDB-lite"/>
    </source>
</evidence>
<dbReference type="Gene3D" id="3.40.50.300">
    <property type="entry name" value="P-loop containing nucleotide triphosphate hydrolases"/>
    <property type="match status" value="1"/>
</dbReference>
<keyword evidence="4" id="KW-0547">Nucleotide-binding</keyword>
<evidence type="ECO:0000256" key="5">
    <source>
        <dbReference type="ARBA" id="ARBA00022777"/>
    </source>
</evidence>
<gene>
    <name evidence="8" type="ORF">LAZ67_X000716</name>
</gene>
<keyword evidence="1" id="KW-0690">Ribosome biogenesis</keyword>
<evidence type="ECO:0000256" key="4">
    <source>
        <dbReference type="ARBA" id="ARBA00022741"/>
    </source>
</evidence>
<dbReference type="PANTHER" id="PTHR12595:SF0">
    <property type="entry name" value="ADENYLATE KINASE ISOENZYME 6"/>
    <property type="match status" value="1"/>
</dbReference>
<protein>
    <submittedName>
        <fullName evidence="8">AK6</fullName>
    </submittedName>
</protein>
<evidence type="ECO:0000313" key="8">
    <source>
        <dbReference type="EMBL" id="UYV83965.1"/>
    </source>
</evidence>
<evidence type="ECO:0000256" key="1">
    <source>
        <dbReference type="ARBA" id="ARBA00022517"/>
    </source>
</evidence>
<evidence type="ECO:0000256" key="2">
    <source>
        <dbReference type="ARBA" id="ARBA00022552"/>
    </source>
</evidence>
<dbReference type="Proteomes" id="UP001235939">
    <property type="component" value="Chromosome X"/>
</dbReference>
<evidence type="ECO:0000256" key="3">
    <source>
        <dbReference type="ARBA" id="ARBA00022679"/>
    </source>
</evidence>
<dbReference type="PANTHER" id="PTHR12595">
    <property type="entry name" value="POS9-ACTIVATING FACTOR FAP7-RELATED"/>
    <property type="match status" value="1"/>
</dbReference>
<name>A0ABY6LRV5_9ARAC</name>
<proteinExistence type="predicted"/>
<organism evidence="8 9">
    <name type="scientific">Cordylochernes scorpioides</name>
    <dbReference type="NCBI Taxonomy" id="51811"/>
    <lineage>
        <taxon>Eukaryota</taxon>
        <taxon>Metazoa</taxon>
        <taxon>Ecdysozoa</taxon>
        <taxon>Arthropoda</taxon>
        <taxon>Chelicerata</taxon>
        <taxon>Arachnida</taxon>
        <taxon>Pseudoscorpiones</taxon>
        <taxon>Cheliferoidea</taxon>
        <taxon>Chernetidae</taxon>
        <taxon>Cordylochernes</taxon>
    </lineage>
</organism>
<keyword evidence="6" id="KW-0067">ATP-binding</keyword>
<feature type="region of interest" description="Disordered" evidence="7">
    <location>
        <begin position="36"/>
        <end position="56"/>
    </location>
</feature>
<evidence type="ECO:0000313" key="9">
    <source>
        <dbReference type="Proteomes" id="UP001235939"/>
    </source>
</evidence>
<keyword evidence="2" id="KW-0698">rRNA processing</keyword>
<dbReference type="SUPFAM" id="SSF52540">
    <property type="entry name" value="P-loop containing nucleoside triphosphate hydrolases"/>
    <property type="match status" value="1"/>
</dbReference>
<dbReference type="InterPro" id="IPR027417">
    <property type="entry name" value="P-loop_NTPase"/>
</dbReference>
<evidence type="ECO:0000256" key="6">
    <source>
        <dbReference type="ARBA" id="ARBA00022840"/>
    </source>
</evidence>
<dbReference type="InterPro" id="IPR020618">
    <property type="entry name" value="Adenyl_kinase_AK6"/>
</dbReference>
<dbReference type="Pfam" id="PF13238">
    <property type="entry name" value="AAA_18"/>
    <property type="match status" value="1"/>
</dbReference>
<accession>A0ABY6LRV5</accession>
<keyword evidence="9" id="KW-1185">Reference proteome</keyword>
<keyword evidence="5" id="KW-0418">Kinase</keyword>